<keyword evidence="3" id="KW-1185">Reference proteome</keyword>
<proteinExistence type="predicted"/>
<comment type="caution">
    <text evidence="2">The sequence shown here is derived from an EMBL/GenBank/DDBJ whole genome shotgun (WGS) entry which is preliminary data.</text>
</comment>
<feature type="compositionally biased region" description="Low complexity" evidence="1">
    <location>
        <begin position="79"/>
        <end position="90"/>
    </location>
</feature>
<evidence type="ECO:0000313" key="2">
    <source>
        <dbReference type="EMBL" id="RDS75963.1"/>
    </source>
</evidence>
<sequence>MADVKKTDDRDPRNVMVKALRAHSNDHGEKFKKAKGAIYLHPRPAGDIAAGIVEIADEEASEQKATAKKAHSAPKRPRATAAAKTEAAKQ</sequence>
<name>A0A395LGQ3_9SPHN</name>
<reference evidence="2 3" key="1">
    <citation type="submission" date="2018-07" db="EMBL/GenBank/DDBJ databases">
        <title>Erythrobacter nanhaiensis sp. nov., a novel member of the genus Erythrobacter isolated from the South China Sea.</title>
        <authorList>
            <person name="Chen X."/>
            <person name="Liu J."/>
        </authorList>
    </citation>
    <scope>NUCLEOTIDE SEQUENCE [LARGE SCALE GENOMIC DNA]</scope>
    <source>
        <strain evidence="2 3">S-5</strain>
    </source>
</reference>
<dbReference type="AlphaFoldDB" id="A0A395LGQ3"/>
<gene>
    <name evidence="2" type="ORF">DL238_14930</name>
</gene>
<feature type="compositionally biased region" description="Basic residues" evidence="1">
    <location>
        <begin position="66"/>
        <end position="78"/>
    </location>
</feature>
<evidence type="ECO:0000313" key="3">
    <source>
        <dbReference type="Proteomes" id="UP000254101"/>
    </source>
</evidence>
<feature type="region of interest" description="Disordered" evidence="1">
    <location>
        <begin position="62"/>
        <end position="90"/>
    </location>
</feature>
<dbReference type="Proteomes" id="UP000254101">
    <property type="component" value="Unassembled WGS sequence"/>
</dbReference>
<accession>A0A395LGQ3</accession>
<organism evidence="2 3">
    <name type="scientific">Alteriqipengyuania lutimaris</name>
    <dbReference type="NCBI Taxonomy" id="1538146"/>
    <lineage>
        <taxon>Bacteria</taxon>
        <taxon>Pseudomonadati</taxon>
        <taxon>Pseudomonadota</taxon>
        <taxon>Alphaproteobacteria</taxon>
        <taxon>Sphingomonadales</taxon>
        <taxon>Erythrobacteraceae</taxon>
        <taxon>Alteriqipengyuania</taxon>
    </lineage>
</organism>
<dbReference type="EMBL" id="QRBB01000002">
    <property type="protein sequence ID" value="RDS75963.1"/>
    <property type="molecule type" value="Genomic_DNA"/>
</dbReference>
<protein>
    <submittedName>
        <fullName evidence="2">Uncharacterized protein</fullName>
    </submittedName>
</protein>
<dbReference type="RefSeq" id="WP_115493229.1">
    <property type="nucleotide sequence ID" value="NZ_JACHWW010000002.1"/>
</dbReference>
<evidence type="ECO:0000256" key="1">
    <source>
        <dbReference type="SAM" id="MobiDB-lite"/>
    </source>
</evidence>